<sequence>MYKETITKTLRFSSTSLALLLILGCQSESAFSETHACDFTTPQTLATHYGVQAETVTETPNPRKSDHFTACEWQFVSPEGYPVALHVRTQHRTEKIKNPDFFKNNLGYLIDNGKKIGGRTVSFSATTLSDLPAGALSTSYGNFGSQSIAYTWNQGEERSITVTLTKSMTESGSKPNVDQEQLANAIKPFSF</sequence>
<feature type="signal peptide" evidence="1">
    <location>
        <begin position="1"/>
        <end position="30"/>
    </location>
</feature>
<dbReference type="AlphaFoldDB" id="A0A918VR55"/>
<proteinExistence type="predicted"/>
<name>A0A918VR55_9GAMM</name>
<feature type="chain" id="PRO_5036725345" description="Lipoprotein" evidence="1">
    <location>
        <begin position="31"/>
        <end position="191"/>
    </location>
</feature>
<dbReference type="PROSITE" id="PS51257">
    <property type="entry name" value="PROKAR_LIPOPROTEIN"/>
    <property type="match status" value="1"/>
</dbReference>
<gene>
    <name evidence="2" type="ORF">GCM10008090_27530</name>
</gene>
<protein>
    <recommendedName>
        <fullName evidence="4">Lipoprotein</fullName>
    </recommendedName>
</protein>
<dbReference type="RefSeq" id="WP_189402247.1">
    <property type="nucleotide sequence ID" value="NZ_BMXA01000005.1"/>
</dbReference>
<evidence type="ECO:0000256" key="1">
    <source>
        <dbReference type="SAM" id="SignalP"/>
    </source>
</evidence>
<reference evidence="2" key="2">
    <citation type="submission" date="2020-09" db="EMBL/GenBank/DDBJ databases">
        <authorList>
            <person name="Sun Q."/>
            <person name="Kim S."/>
        </authorList>
    </citation>
    <scope>NUCLEOTIDE SEQUENCE</scope>
    <source>
        <strain evidence="2">KCTC 12711</strain>
    </source>
</reference>
<dbReference type="Proteomes" id="UP000614811">
    <property type="component" value="Unassembled WGS sequence"/>
</dbReference>
<keyword evidence="3" id="KW-1185">Reference proteome</keyword>
<evidence type="ECO:0000313" key="3">
    <source>
        <dbReference type="Proteomes" id="UP000614811"/>
    </source>
</evidence>
<organism evidence="2 3">
    <name type="scientific">Arenicella chitinivorans</name>
    <dbReference type="NCBI Taxonomy" id="1329800"/>
    <lineage>
        <taxon>Bacteria</taxon>
        <taxon>Pseudomonadati</taxon>
        <taxon>Pseudomonadota</taxon>
        <taxon>Gammaproteobacteria</taxon>
        <taxon>Arenicellales</taxon>
        <taxon>Arenicellaceae</taxon>
        <taxon>Arenicella</taxon>
    </lineage>
</organism>
<reference evidence="2" key="1">
    <citation type="journal article" date="2014" name="Int. J. Syst. Evol. Microbiol.">
        <title>Complete genome sequence of Corynebacterium casei LMG S-19264T (=DSM 44701T), isolated from a smear-ripened cheese.</title>
        <authorList>
            <consortium name="US DOE Joint Genome Institute (JGI-PGF)"/>
            <person name="Walter F."/>
            <person name="Albersmeier A."/>
            <person name="Kalinowski J."/>
            <person name="Ruckert C."/>
        </authorList>
    </citation>
    <scope>NUCLEOTIDE SEQUENCE</scope>
    <source>
        <strain evidence="2">KCTC 12711</strain>
    </source>
</reference>
<accession>A0A918VR55</accession>
<evidence type="ECO:0008006" key="4">
    <source>
        <dbReference type="Google" id="ProtNLM"/>
    </source>
</evidence>
<evidence type="ECO:0000313" key="2">
    <source>
        <dbReference type="EMBL" id="GHA16220.1"/>
    </source>
</evidence>
<dbReference type="EMBL" id="BMXA01000005">
    <property type="protein sequence ID" value="GHA16220.1"/>
    <property type="molecule type" value="Genomic_DNA"/>
</dbReference>
<keyword evidence="1" id="KW-0732">Signal</keyword>
<comment type="caution">
    <text evidence="2">The sequence shown here is derived from an EMBL/GenBank/DDBJ whole genome shotgun (WGS) entry which is preliminary data.</text>
</comment>